<comment type="caution">
    <text evidence="2">The sequence shown here is derived from an EMBL/GenBank/DDBJ whole genome shotgun (WGS) entry which is preliminary data.</text>
</comment>
<gene>
    <name evidence="2" type="ORF">B0H63DRAFT_483112</name>
</gene>
<feature type="non-terminal residue" evidence="2">
    <location>
        <position position="137"/>
    </location>
</feature>
<reference evidence="2" key="2">
    <citation type="submission" date="2023-06" db="EMBL/GenBank/DDBJ databases">
        <authorList>
            <consortium name="Lawrence Berkeley National Laboratory"/>
            <person name="Haridas S."/>
            <person name="Hensen N."/>
            <person name="Bonometti L."/>
            <person name="Westerberg I."/>
            <person name="Brannstrom I.O."/>
            <person name="Guillou S."/>
            <person name="Cros-Aarteil S."/>
            <person name="Calhoun S."/>
            <person name="Kuo A."/>
            <person name="Mondo S."/>
            <person name="Pangilinan J."/>
            <person name="Riley R."/>
            <person name="LaButti K."/>
            <person name="Andreopoulos B."/>
            <person name="Lipzen A."/>
            <person name="Chen C."/>
            <person name="Yanf M."/>
            <person name="Daum C."/>
            <person name="Ng V."/>
            <person name="Clum A."/>
            <person name="Steindorff A."/>
            <person name="Ohm R."/>
            <person name="Martin F."/>
            <person name="Silar P."/>
            <person name="Natvig D."/>
            <person name="Lalanne C."/>
            <person name="Gautier V."/>
            <person name="Ament-velasquez S.L."/>
            <person name="Kruys A."/>
            <person name="Hutchinson M.I."/>
            <person name="Powell A.J."/>
            <person name="Barry K."/>
            <person name="Miller A.N."/>
            <person name="Grigoriev I.V."/>
            <person name="Debuchy R."/>
            <person name="Gladieux P."/>
            <person name="Thoren M.H."/>
            <person name="Johannesson H."/>
        </authorList>
    </citation>
    <scope>NUCLEOTIDE SEQUENCE</scope>
    <source>
        <strain evidence="2">CBS 232.78</strain>
    </source>
</reference>
<keyword evidence="3" id="KW-1185">Reference proteome</keyword>
<evidence type="ECO:0000313" key="2">
    <source>
        <dbReference type="EMBL" id="KAK3375497.1"/>
    </source>
</evidence>
<dbReference type="AlphaFoldDB" id="A0AAE0KG04"/>
<feature type="signal peptide" evidence="1">
    <location>
        <begin position="1"/>
        <end position="18"/>
    </location>
</feature>
<protein>
    <submittedName>
        <fullName evidence="2">Uncharacterized protein</fullName>
    </submittedName>
</protein>
<dbReference type="Proteomes" id="UP001285441">
    <property type="component" value="Unassembled WGS sequence"/>
</dbReference>
<evidence type="ECO:0000313" key="3">
    <source>
        <dbReference type="Proteomes" id="UP001285441"/>
    </source>
</evidence>
<feature type="chain" id="PRO_5042205109" evidence="1">
    <location>
        <begin position="19"/>
        <end position="137"/>
    </location>
</feature>
<reference evidence="2" key="1">
    <citation type="journal article" date="2023" name="Mol. Phylogenet. Evol.">
        <title>Genome-scale phylogeny and comparative genomics of the fungal order Sordariales.</title>
        <authorList>
            <person name="Hensen N."/>
            <person name="Bonometti L."/>
            <person name="Westerberg I."/>
            <person name="Brannstrom I.O."/>
            <person name="Guillou S."/>
            <person name="Cros-Aarteil S."/>
            <person name="Calhoun S."/>
            <person name="Haridas S."/>
            <person name="Kuo A."/>
            <person name="Mondo S."/>
            <person name="Pangilinan J."/>
            <person name="Riley R."/>
            <person name="LaButti K."/>
            <person name="Andreopoulos B."/>
            <person name="Lipzen A."/>
            <person name="Chen C."/>
            <person name="Yan M."/>
            <person name="Daum C."/>
            <person name="Ng V."/>
            <person name="Clum A."/>
            <person name="Steindorff A."/>
            <person name="Ohm R.A."/>
            <person name="Martin F."/>
            <person name="Silar P."/>
            <person name="Natvig D.O."/>
            <person name="Lalanne C."/>
            <person name="Gautier V."/>
            <person name="Ament-Velasquez S.L."/>
            <person name="Kruys A."/>
            <person name="Hutchinson M.I."/>
            <person name="Powell A.J."/>
            <person name="Barry K."/>
            <person name="Miller A.N."/>
            <person name="Grigoriev I.V."/>
            <person name="Debuchy R."/>
            <person name="Gladieux P."/>
            <person name="Hiltunen Thoren M."/>
            <person name="Johannesson H."/>
        </authorList>
    </citation>
    <scope>NUCLEOTIDE SEQUENCE</scope>
    <source>
        <strain evidence="2">CBS 232.78</strain>
    </source>
</reference>
<name>A0AAE0KG04_9PEZI</name>
<dbReference type="EMBL" id="JAULSW010000007">
    <property type="protein sequence ID" value="KAK3375497.1"/>
    <property type="molecule type" value="Genomic_DNA"/>
</dbReference>
<evidence type="ECO:0000256" key="1">
    <source>
        <dbReference type="SAM" id="SignalP"/>
    </source>
</evidence>
<sequence>MLSTIGILLFTIATTAFAHPLDEAGKIAAWVNHPLVRPWEISCSHCSGPQTEKSCRHCYGGLISAGFCSYSFNVPCNTVVKFKCYRYNVQECNGNFLLSVLSSVDGANQICRRSRSHCSPRDLDFPISEGVRLQLTM</sequence>
<organism evidence="2 3">
    <name type="scientific">Podospora didyma</name>
    <dbReference type="NCBI Taxonomy" id="330526"/>
    <lineage>
        <taxon>Eukaryota</taxon>
        <taxon>Fungi</taxon>
        <taxon>Dikarya</taxon>
        <taxon>Ascomycota</taxon>
        <taxon>Pezizomycotina</taxon>
        <taxon>Sordariomycetes</taxon>
        <taxon>Sordariomycetidae</taxon>
        <taxon>Sordariales</taxon>
        <taxon>Podosporaceae</taxon>
        <taxon>Podospora</taxon>
    </lineage>
</organism>
<keyword evidence="1" id="KW-0732">Signal</keyword>
<accession>A0AAE0KG04</accession>
<proteinExistence type="predicted"/>